<keyword evidence="1" id="KW-1185">Reference proteome</keyword>
<evidence type="ECO:0000313" key="1">
    <source>
        <dbReference type="Proteomes" id="UP000694864"/>
    </source>
</evidence>
<name>A0ABM0YLV1_CAMSA</name>
<dbReference type="RefSeq" id="XP_010502977.1">
    <property type="nucleotide sequence ID" value="XM_010504675.2"/>
</dbReference>
<organism evidence="1 2">
    <name type="scientific">Camelina sativa</name>
    <name type="common">False flax</name>
    <name type="synonym">Myagrum sativum</name>
    <dbReference type="NCBI Taxonomy" id="90675"/>
    <lineage>
        <taxon>Eukaryota</taxon>
        <taxon>Viridiplantae</taxon>
        <taxon>Streptophyta</taxon>
        <taxon>Embryophyta</taxon>
        <taxon>Tracheophyta</taxon>
        <taxon>Spermatophyta</taxon>
        <taxon>Magnoliopsida</taxon>
        <taxon>eudicotyledons</taxon>
        <taxon>Gunneridae</taxon>
        <taxon>Pentapetalae</taxon>
        <taxon>rosids</taxon>
        <taxon>malvids</taxon>
        <taxon>Brassicales</taxon>
        <taxon>Brassicaceae</taxon>
        <taxon>Camelineae</taxon>
        <taxon>Camelina</taxon>
    </lineage>
</organism>
<dbReference type="Proteomes" id="UP000694864">
    <property type="component" value="Chromosome 4"/>
</dbReference>
<evidence type="ECO:0000313" key="2">
    <source>
        <dbReference type="RefSeq" id="XP_010502977.1"/>
    </source>
</evidence>
<accession>A0ABM0YLV1</accession>
<gene>
    <name evidence="2" type="primary">LOC104780184</name>
</gene>
<dbReference type="GeneID" id="104780184"/>
<protein>
    <submittedName>
        <fullName evidence="2">Uncharacterized protein LOC104780184</fullName>
    </submittedName>
</protein>
<proteinExistence type="predicted"/>
<reference evidence="2" key="2">
    <citation type="submission" date="2025-08" db="UniProtKB">
        <authorList>
            <consortium name="RefSeq"/>
        </authorList>
    </citation>
    <scope>IDENTIFICATION</scope>
    <source>
        <tissue evidence="2">Leaf</tissue>
    </source>
</reference>
<sequence>MAGLDGIDLVVSILGWFRLVQFQRWCRLPFLLLPWPTSSYVSFRVLFGFIMVRSSAVIDCDWWYPVWIVRSLSLLSRSDRDLVLWVLLLPRCKKVALYTTSPYPEESVKNYEWFCLCGL</sequence>
<reference evidence="1" key="1">
    <citation type="journal article" date="2014" name="Nat. Commun.">
        <title>The emerging biofuel crop Camelina sativa retains a highly undifferentiated hexaploid genome structure.</title>
        <authorList>
            <person name="Kagale S."/>
            <person name="Koh C."/>
            <person name="Nixon J."/>
            <person name="Bollina V."/>
            <person name="Clarke W.E."/>
            <person name="Tuteja R."/>
            <person name="Spillane C."/>
            <person name="Robinson S.J."/>
            <person name="Links M.G."/>
            <person name="Clarke C."/>
            <person name="Higgins E.E."/>
            <person name="Huebert T."/>
            <person name="Sharpe A.G."/>
            <person name="Parkin I.A."/>
        </authorList>
    </citation>
    <scope>NUCLEOTIDE SEQUENCE [LARGE SCALE GENOMIC DNA]</scope>
    <source>
        <strain evidence="1">cv. DH55</strain>
    </source>
</reference>